<comment type="caution">
    <text evidence="2">The sequence shown here is derived from an EMBL/GenBank/DDBJ whole genome shotgun (WGS) entry which is preliminary data.</text>
</comment>
<evidence type="ECO:0000313" key="2">
    <source>
        <dbReference type="EMBL" id="CAJ1099386.1"/>
    </source>
</evidence>
<name>A0AA36HHQ0_OCTVU</name>
<dbReference type="Proteomes" id="UP001162480">
    <property type="component" value="Unassembled WGS sequence"/>
</dbReference>
<keyword evidence="3" id="KW-1185">Reference proteome</keyword>
<feature type="compositionally biased region" description="Polar residues" evidence="1">
    <location>
        <begin position="1"/>
        <end position="13"/>
    </location>
</feature>
<organism evidence="2 3">
    <name type="scientific">Octopus vulgaris</name>
    <name type="common">Common octopus</name>
    <dbReference type="NCBI Taxonomy" id="6645"/>
    <lineage>
        <taxon>Eukaryota</taxon>
        <taxon>Metazoa</taxon>
        <taxon>Spiralia</taxon>
        <taxon>Lophotrochozoa</taxon>
        <taxon>Mollusca</taxon>
        <taxon>Cephalopoda</taxon>
        <taxon>Coleoidea</taxon>
        <taxon>Octopodiformes</taxon>
        <taxon>Octopoda</taxon>
        <taxon>Incirrata</taxon>
        <taxon>Octopodidae</taxon>
        <taxon>Octopus</taxon>
    </lineage>
</organism>
<evidence type="ECO:0000313" key="3">
    <source>
        <dbReference type="Proteomes" id="UP001162480"/>
    </source>
</evidence>
<protein>
    <submittedName>
        <fullName evidence="2">Uncharacterized protein</fullName>
    </submittedName>
</protein>
<accession>A0AA36HHQ0</accession>
<sequence>MHSPNCTHSTYTRNLDEDCSEDYKNSDSDINGETDSDNDSKIGCVHKNNNDSGSSSDEDGNNYYTEININIDKEY</sequence>
<dbReference type="EMBL" id="CATOCA020000002">
    <property type="protein sequence ID" value="CAJ1099386.1"/>
    <property type="molecule type" value="Genomic_DNA"/>
</dbReference>
<reference evidence="2" key="1">
    <citation type="submission" date="2023-08" db="EMBL/GenBank/DDBJ databases">
        <authorList>
            <person name="Alioto T."/>
            <person name="Alioto T."/>
            <person name="Gomez Garrido J."/>
        </authorList>
    </citation>
    <scope>NUCLEOTIDE SEQUENCE</scope>
</reference>
<proteinExistence type="predicted"/>
<feature type="region of interest" description="Disordered" evidence="1">
    <location>
        <begin position="1"/>
        <end position="75"/>
    </location>
</feature>
<gene>
    <name evidence="2" type="ORF">OCTVUL_1B018257</name>
</gene>
<dbReference type="AlphaFoldDB" id="A0AA36HHQ0"/>
<evidence type="ECO:0000256" key="1">
    <source>
        <dbReference type="SAM" id="MobiDB-lite"/>
    </source>
</evidence>